<evidence type="ECO:0000313" key="1">
    <source>
        <dbReference type="EMBL" id="MDC8012766.1"/>
    </source>
</evidence>
<dbReference type="RefSeq" id="WP_263544901.1">
    <property type="nucleotide sequence ID" value="NZ_JAOVZO020000014.1"/>
</dbReference>
<dbReference type="AlphaFoldDB" id="A0A9X3YKR8"/>
<evidence type="ECO:0000313" key="2">
    <source>
        <dbReference type="Proteomes" id="UP001139971"/>
    </source>
</evidence>
<dbReference type="InterPro" id="IPR020955">
    <property type="entry name" value="Uncharacterised_Atu4866"/>
</dbReference>
<organism evidence="1 2">
    <name type="scientific">Tahibacter soli</name>
    <dbReference type="NCBI Taxonomy" id="2983605"/>
    <lineage>
        <taxon>Bacteria</taxon>
        <taxon>Pseudomonadati</taxon>
        <taxon>Pseudomonadota</taxon>
        <taxon>Gammaproteobacteria</taxon>
        <taxon>Lysobacterales</taxon>
        <taxon>Rhodanobacteraceae</taxon>
        <taxon>Tahibacter</taxon>
    </lineage>
</organism>
<accession>A0A9X3YKR8</accession>
<comment type="caution">
    <text evidence="1">The sequence shown here is derived from an EMBL/GenBank/DDBJ whole genome shotgun (WGS) entry which is preliminary data.</text>
</comment>
<reference evidence="1" key="1">
    <citation type="submission" date="2023-02" db="EMBL/GenBank/DDBJ databases">
        <title>Tahibacter soli sp. nov. isolated from soil.</title>
        <authorList>
            <person name="Baek J.H."/>
            <person name="Lee J.K."/>
            <person name="Choi D.G."/>
            <person name="Jeon C.O."/>
        </authorList>
    </citation>
    <scope>NUCLEOTIDE SEQUENCE</scope>
    <source>
        <strain evidence="1">BL</strain>
    </source>
</reference>
<name>A0A9X3YKR8_9GAMM</name>
<dbReference type="Gene3D" id="2.40.128.290">
    <property type="entry name" value="Uncharacterised protein Atu4866, PF11512"/>
    <property type="match status" value="1"/>
</dbReference>
<dbReference type="InterPro" id="IPR038646">
    <property type="entry name" value="Atu4866-like_sf"/>
</dbReference>
<sequence>MSALPLDETGFTADGDFVDGVLRHTGMVLYRER</sequence>
<proteinExistence type="predicted"/>
<dbReference type="EMBL" id="JAOVZO020000014">
    <property type="protein sequence ID" value="MDC8012766.1"/>
    <property type="molecule type" value="Genomic_DNA"/>
</dbReference>
<keyword evidence="2" id="KW-1185">Reference proteome</keyword>
<gene>
    <name evidence="1" type="ORF">OD750_009425</name>
</gene>
<protein>
    <submittedName>
        <fullName evidence="1">Atu4866 domain-containing protein</fullName>
    </submittedName>
</protein>
<dbReference type="Proteomes" id="UP001139971">
    <property type="component" value="Unassembled WGS sequence"/>
</dbReference>
<dbReference type="Pfam" id="PF11512">
    <property type="entry name" value="Atu4866"/>
    <property type="match status" value="1"/>
</dbReference>